<sequence length="35" mass="3703">MGPIQNQCAPSGQHQICLAVSLPKKVAPHSAVHRV</sequence>
<dbReference type="EMBL" id="GBRH01204217">
    <property type="protein sequence ID" value="JAD93678.1"/>
    <property type="molecule type" value="Transcribed_RNA"/>
</dbReference>
<protein>
    <submittedName>
        <fullName evidence="1">CPK5</fullName>
    </submittedName>
</protein>
<proteinExistence type="predicted"/>
<accession>A0A0A9E3T5</accession>
<dbReference type="AlphaFoldDB" id="A0A0A9E3T5"/>
<evidence type="ECO:0000313" key="1">
    <source>
        <dbReference type="EMBL" id="JAD93678.1"/>
    </source>
</evidence>
<reference evidence="1" key="2">
    <citation type="journal article" date="2015" name="Data Brief">
        <title>Shoot transcriptome of the giant reed, Arundo donax.</title>
        <authorList>
            <person name="Barrero R.A."/>
            <person name="Guerrero F.D."/>
            <person name="Moolhuijzen P."/>
            <person name="Goolsby J.A."/>
            <person name="Tidwell J."/>
            <person name="Bellgard S.E."/>
            <person name="Bellgard M.I."/>
        </authorList>
    </citation>
    <scope>NUCLEOTIDE SEQUENCE</scope>
    <source>
        <tissue evidence="1">Shoot tissue taken approximately 20 cm above the soil surface</tissue>
    </source>
</reference>
<name>A0A0A9E3T5_ARUDO</name>
<organism evidence="1">
    <name type="scientific">Arundo donax</name>
    <name type="common">Giant reed</name>
    <name type="synonym">Donax arundinaceus</name>
    <dbReference type="NCBI Taxonomy" id="35708"/>
    <lineage>
        <taxon>Eukaryota</taxon>
        <taxon>Viridiplantae</taxon>
        <taxon>Streptophyta</taxon>
        <taxon>Embryophyta</taxon>
        <taxon>Tracheophyta</taxon>
        <taxon>Spermatophyta</taxon>
        <taxon>Magnoliopsida</taxon>
        <taxon>Liliopsida</taxon>
        <taxon>Poales</taxon>
        <taxon>Poaceae</taxon>
        <taxon>PACMAD clade</taxon>
        <taxon>Arundinoideae</taxon>
        <taxon>Arundineae</taxon>
        <taxon>Arundo</taxon>
    </lineage>
</organism>
<reference evidence="1" key="1">
    <citation type="submission" date="2014-09" db="EMBL/GenBank/DDBJ databases">
        <authorList>
            <person name="Magalhaes I.L.F."/>
            <person name="Oliveira U."/>
            <person name="Santos F.R."/>
            <person name="Vidigal T.H.D.A."/>
            <person name="Brescovit A.D."/>
            <person name="Santos A.J."/>
        </authorList>
    </citation>
    <scope>NUCLEOTIDE SEQUENCE</scope>
    <source>
        <tissue evidence="1">Shoot tissue taken approximately 20 cm above the soil surface</tissue>
    </source>
</reference>